<evidence type="ECO:0000256" key="1">
    <source>
        <dbReference type="ARBA" id="ARBA00022490"/>
    </source>
</evidence>
<dbReference type="GO" id="GO:0005524">
    <property type="term" value="F:ATP binding"/>
    <property type="evidence" value="ECO:0007669"/>
    <property type="project" value="UniProtKB-KW"/>
</dbReference>
<dbReference type="GO" id="GO:0005737">
    <property type="term" value="C:cytoplasm"/>
    <property type="evidence" value="ECO:0007669"/>
    <property type="project" value="InterPro"/>
</dbReference>
<dbReference type="InterPro" id="IPR005762">
    <property type="entry name" value="MurD"/>
</dbReference>
<dbReference type="HOGENOM" id="CLU_2163841_0_0_6"/>
<accession>F3GIL2</accession>
<dbReference type="GO" id="GO:0051301">
    <property type="term" value="P:cell division"/>
    <property type="evidence" value="ECO:0007669"/>
    <property type="project" value="InterPro"/>
</dbReference>
<feature type="domain" description="Mur ligase C-terminal" evidence="5">
    <location>
        <begin position="8"/>
        <end position="86"/>
    </location>
</feature>
<evidence type="ECO:0000256" key="4">
    <source>
        <dbReference type="ARBA" id="ARBA00022840"/>
    </source>
</evidence>
<dbReference type="PANTHER" id="PTHR43692:SF1">
    <property type="entry name" value="UDP-N-ACETYLMURAMOYLALANINE--D-GLUTAMATE LIGASE"/>
    <property type="match status" value="1"/>
</dbReference>
<dbReference type="Proteomes" id="UP000004986">
    <property type="component" value="Unassembled WGS sequence"/>
</dbReference>
<protein>
    <submittedName>
        <fullName evidence="6">UDP-N-acetylmuramoyl-L-alanyl-D-glutamate synthetase</fullName>
        <ecNumber evidence="6">6.3.2.9</ecNumber>
    </submittedName>
</protein>
<dbReference type="Pfam" id="PF02875">
    <property type="entry name" value="Mur_ligase_C"/>
    <property type="match status" value="1"/>
</dbReference>
<dbReference type="InterPro" id="IPR036615">
    <property type="entry name" value="Mur_ligase_C_dom_sf"/>
</dbReference>
<keyword evidence="4" id="KW-0067">ATP-binding</keyword>
<dbReference type="InterPro" id="IPR004101">
    <property type="entry name" value="Mur_ligase_C"/>
</dbReference>
<gene>
    <name evidence="6" type="primary">murD</name>
    <name evidence="6" type="ORF">PSYPI_33363</name>
</gene>
<keyword evidence="1" id="KW-0963">Cytoplasm</keyword>
<feature type="non-terminal residue" evidence="6">
    <location>
        <position position="1"/>
    </location>
</feature>
<proteinExistence type="predicted"/>
<dbReference type="AlphaFoldDB" id="F3GIL2"/>
<keyword evidence="3" id="KW-0547">Nucleotide-binding</keyword>
<organism evidence="6 7">
    <name type="scientific">Pseudomonas syringae pv. pisi str. 1704B</name>
    <dbReference type="NCBI Taxonomy" id="629263"/>
    <lineage>
        <taxon>Bacteria</taxon>
        <taxon>Pseudomonadati</taxon>
        <taxon>Pseudomonadota</taxon>
        <taxon>Gammaproteobacteria</taxon>
        <taxon>Pseudomonadales</taxon>
        <taxon>Pseudomonadaceae</taxon>
        <taxon>Pseudomonas</taxon>
        <taxon>Pseudomonas syringae</taxon>
    </lineage>
</organism>
<keyword evidence="2 6" id="KW-0436">Ligase</keyword>
<evidence type="ECO:0000313" key="6">
    <source>
        <dbReference type="EMBL" id="EGH46915.1"/>
    </source>
</evidence>
<dbReference type="EC" id="6.3.2.9" evidence="6"/>
<dbReference type="SUPFAM" id="SSF53244">
    <property type="entry name" value="MurD-like peptide ligases, peptide-binding domain"/>
    <property type="match status" value="1"/>
</dbReference>
<evidence type="ECO:0000259" key="5">
    <source>
        <dbReference type="Pfam" id="PF02875"/>
    </source>
</evidence>
<keyword evidence="7" id="KW-1185">Reference proteome</keyword>
<comment type="caution">
    <text evidence="6">The sequence shown here is derived from an EMBL/GenBank/DDBJ whole genome shotgun (WGS) entry which is preliminary data.</text>
</comment>
<evidence type="ECO:0000256" key="3">
    <source>
        <dbReference type="ARBA" id="ARBA00022741"/>
    </source>
</evidence>
<dbReference type="PANTHER" id="PTHR43692">
    <property type="entry name" value="UDP-N-ACETYLMURAMOYLALANINE--D-GLUTAMATE LIGASE"/>
    <property type="match status" value="1"/>
</dbReference>
<name>F3GIL2_PSESJ</name>
<evidence type="ECO:0000313" key="7">
    <source>
        <dbReference type="Proteomes" id="UP000004986"/>
    </source>
</evidence>
<reference evidence="6 7" key="1">
    <citation type="journal article" date="2011" name="PLoS Pathog.">
        <title>Dynamic evolution of pathogenicity revealed by sequencing and comparative genomics of 19 Pseudomonas syringae isolates.</title>
        <authorList>
            <person name="Baltrus D.A."/>
            <person name="Nishimura M.T."/>
            <person name="Romanchuk A."/>
            <person name="Chang J.H."/>
            <person name="Mukhtar M.S."/>
            <person name="Cherkis K."/>
            <person name="Roach J."/>
            <person name="Grant S.R."/>
            <person name="Jones C.D."/>
            <person name="Dangl J.L."/>
        </authorList>
    </citation>
    <scope>NUCLEOTIDE SEQUENCE [LARGE SCALE GENOMIC DNA]</scope>
    <source>
        <strain evidence="6 7">1704B</strain>
    </source>
</reference>
<sequence length="110" mass="11358">GLGSDIDGELVLIAGGDGKGADFSGLRAPVARHCRAAVLLGRDAELIAQALGDAVPLVRVDTVQAAVEHSAKLALRGDAVLLSPACASLDMFKNYEERGRVFAQAVECLS</sequence>
<evidence type="ECO:0000256" key="2">
    <source>
        <dbReference type="ARBA" id="ARBA00022598"/>
    </source>
</evidence>
<dbReference type="Gene3D" id="3.90.190.20">
    <property type="entry name" value="Mur ligase, C-terminal domain"/>
    <property type="match status" value="1"/>
</dbReference>
<dbReference type="EMBL" id="AEAI01001856">
    <property type="protein sequence ID" value="EGH46915.1"/>
    <property type="molecule type" value="Genomic_DNA"/>
</dbReference>
<dbReference type="GO" id="GO:0008360">
    <property type="term" value="P:regulation of cell shape"/>
    <property type="evidence" value="ECO:0007669"/>
    <property type="project" value="InterPro"/>
</dbReference>
<dbReference type="GO" id="GO:0008764">
    <property type="term" value="F:UDP-N-acetylmuramoylalanine-D-glutamate ligase activity"/>
    <property type="evidence" value="ECO:0007669"/>
    <property type="project" value="UniProtKB-EC"/>
</dbReference>